<dbReference type="RefSeq" id="WP_252111395.1">
    <property type="nucleotide sequence ID" value="NZ_JAMSCK010000002.1"/>
</dbReference>
<dbReference type="Proteomes" id="UP001155077">
    <property type="component" value="Unassembled WGS sequence"/>
</dbReference>
<name>A0ABT0YZJ5_9FLAO</name>
<dbReference type="EMBL" id="JAMSCK010000002">
    <property type="protein sequence ID" value="MCM8568896.1"/>
    <property type="molecule type" value="Genomic_DNA"/>
</dbReference>
<proteinExistence type="predicted"/>
<keyword evidence="2" id="KW-1185">Reference proteome</keyword>
<evidence type="ECO:0000313" key="1">
    <source>
        <dbReference type="EMBL" id="MCM8568896.1"/>
    </source>
</evidence>
<comment type="caution">
    <text evidence="1">The sequence shown here is derived from an EMBL/GenBank/DDBJ whole genome shotgun (WGS) entry which is preliminary data.</text>
</comment>
<protein>
    <submittedName>
        <fullName evidence="1">Uncharacterized protein</fullName>
    </submittedName>
</protein>
<gene>
    <name evidence="1" type="ORF">NE848_05875</name>
</gene>
<sequence>MWVTHPQKKAFVSLPDQLYDCLKDEVSKRPDISMDLAVYLLHLILHPYKNMEREDNYINLCSTLLRKLDYRPYKCQDHLKFLRRSGFLTMSEYSNMPDNKGKCRGYKISENFLKDS</sequence>
<reference evidence="1" key="1">
    <citation type="submission" date="2022-06" db="EMBL/GenBank/DDBJ databases">
        <title>Gramella sediminis sp. nov., isolated from deep-sea sediment of the Indian Ocean.</title>
        <authorList>
            <person name="Yang L."/>
        </authorList>
    </citation>
    <scope>NUCLEOTIDE SEQUENCE</scope>
    <source>
        <strain evidence="1">HMD3159</strain>
    </source>
</reference>
<organism evidence="1 2">
    <name type="scientific">Gramella jeungdoensis</name>
    <dbReference type="NCBI Taxonomy" id="708091"/>
    <lineage>
        <taxon>Bacteria</taxon>
        <taxon>Pseudomonadati</taxon>
        <taxon>Bacteroidota</taxon>
        <taxon>Flavobacteriia</taxon>
        <taxon>Flavobacteriales</taxon>
        <taxon>Flavobacteriaceae</taxon>
        <taxon>Christiangramia</taxon>
    </lineage>
</organism>
<evidence type="ECO:0000313" key="2">
    <source>
        <dbReference type="Proteomes" id="UP001155077"/>
    </source>
</evidence>
<accession>A0ABT0YZJ5</accession>